<keyword evidence="9" id="KW-1185">Reference proteome</keyword>
<evidence type="ECO:0000259" key="7">
    <source>
        <dbReference type="PROSITE" id="PS51098"/>
    </source>
</evidence>
<evidence type="ECO:0000256" key="1">
    <source>
        <dbReference type="ARBA" id="ARBA00022448"/>
    </source>
</evidence>
<dbReference type="RefSeq" id="WP_165828955.1">
    <property type="nucleotide sequence ID" value="NZ_QDKP01000049.1"/>
</dbReference>
<organism evidence="8 9">
    <name type="scientific">Caulobacter radicis</name>
    <dbReference type="NCBI Taxonomy" id="2172650"/>
    <lineage>
        <taxon>Bacteria</taxon>
        <taxon>Pseudomonadati</taxon>
        <taxon>Pseudomonadota</taxon>
        <taxon>Alphaproteobacteria</taxon>
        <taxon>Caulobacterales</taxon>
        <taxon>Caulobacteraceae</taxon>
        <taxon>Caulobacter</taxon>
    </lineage>
</organism>
<dbReference type="SUPFAM" id="SSF55604">
    <property type="entry name" value="Glucose permease domain IIB"/>
    <property type="match status" value="1"/>
</dbReference>
<dbReference type="AlphaFoldDB" id="A0A2T9J817"/>
<accession>A0A2T9J817</accession>
<gene>
    <name evidence="8" type="ORF">DDF65_17315</name>
</gene>
<keyword evidence="4" id="KW-0598">Phosphotransferase system</keyword>
<dbReference type="Proteomes" id="UP000244913">
    <property type="component" value="Unassembled WGS sequence"/>
</dbReference>
<evidence type="ECO:0000256" key="5">
    <source>
        <dbReference type="ARBA" id="ARBA00022777"/>
    </source>
</evidence>
<dbReference type="Gene3D" id="3.30.1360.60">
    <property type="entry name" value="Glucose permease domain IIB"/>
    <property type="match status" value="1"/>
</dbReference>
<dbReference type="GO" id="GO:0005886">
    <property type="term" value="C:plasma membrane"/>
    <property type="evidence" value="ECO:0007669"/>
    <property type="project" value="TreeGrafter"/>
</dbReference>
<dbReference type="PANTHER" id="PTHR30009">
    <property type="entry name" value="CYTOCHROME C-TYPE SYNTHESIS PROTEIN AND PTS TRANSMEMBRANE COMPONENT"/>
    <property type="match status" value="1"/>
</dbReference>
<dbReference type="GO" id="GO:0015764">
    <property type="term" value="P:N-acetylglucosamine transport"/>
    <property type="evidence" value="ECO:0007669"/>
    <property type="project" value="TreeGrafter"/>
</dbReference>
<feature type="domain" description="PTS EIIB type-1" evidence="7">
    <location>
        <begin position="56"/>
        <end position="134"/>
    </location>
</feature>
<reference evidence="8 9" key="1">
    <citation type="submission" date="2018-04" db="EMBL/GenBank/DDBJ databases">
        <title>The genome sequence of Caulobacter sp. 736.</title>
        <authorList>
            <person name="Gao J."/>
            <person name="Sun J."/>
        </authorList>
    </citation>
    <scope>NUCLEOTIDE SEQUENCE [LARGE SCALE GENOMIC DNA]</scope>
    <source>
        <strain evidence="8 9">736</strain>
    </source>
</reference>
<feature type="active site" description="Phosphocysteine intermediate; for EIIB activity" evidence="6">
    <location>
        <position position="78"/>
    </location>
</feature>
<name>A0A2T9J817_9CAUL</name>
<sequence>ALGARGIVRPSDKALQVVLGPIADTVAGEIRAAVGAGGQAAVSAPAAAPAKAAVDAKTAKALLPGLGGKANILAVSACSSRLRLELADPSKLDEAALKAAGVRALVRLDGPVVHLVIGPNAEVVCAALAKSVAR</sequence>
<evidence type="ECO:0000313" key="9">
    <source>
        <dbReference type="Proteomes" id="UP000244913"/>
    </source>
</evidence>
<dbReference type="GO" id="GO:0008982">
    <property type="term" value="F:protein-N(PI)-phosphohistidine-sugar phosphotransferase activity"/>
    <property type="evidence" value="ECO:0007669"/>
    <property type="project" value="InterPro"/>
</dbReference>
<dbReference type="EMBL" id="QDKP01000049">
    <property type="protein sequence ID" value="PVM77675.1"/>
    <property type="molecule type" value="Genomic_DNA"/>
</dbReference>
<evidence type="ECO:0000256" key="3">
    <source>
        <dbReference type="ARBA" id="ARBA00022679"/>
    </source>
</evidence>
<dbReference type="InterPro" id="IPR050429">
    <property type="entry name" value="PTS_Glucose_EIICBA"/>
</dbReference>
<comment type="caution">
    <text evidence="8">The sequence shown here is derived from an EMBL/GenBank/DDBJ whole genome shotgun (WGS) entry which is preliminary data.</text>
</comment>
<dbReference type="InterPro" id="IPR018113">
    <property type="entry name" value="PTrfase_EIIB_Cys"/>
</dbReference>
<evidence type="ECO:0000313" key="8">
    <source>
        <dbReference type="EMBL" id="PVM77675.1"/>
    </source>
</evidence>
<proteinExistence type="predicted"/>
<dbReference type="InterPro" id="IPR001996">
    <property type="entry name" value="PTS_IIB_1"/>
</dbReference>
<dbReference type="PANTHER" id="PTHR30009:SF4">
    <property type="entry name" value="PTS SYSTEM N-ACETYLGLUCOSAMINE-SPECIFIC EIICBA COMPONENT"/>
    <property type="match status" value="1"/>
</dbReference>
<keyword evidence="5" id="KW-0418">Kinase</keyword>
<keyword evidence="1" id="KW-0813">Transport</keyword>
<keyword evidence="2" id="KW-0762">Sugar transport</keyword>
<dbReference type="GO" id="GO:0009401">
    <property type="term" value="P:phosphoenolpyruvate-dependent sugar phosphotransferase system"/>
    <property type="evidence" value="ECO:0007669"/>
    <property type="project" value="UniProtKB-KW"/>
</dbReference>
<dbReference type="GO" id="GO:0090563">
    <property type="term" value="F:protein-phosphocysteine-sugar phosphotransferase activity"/>
    <property type="evidence" value="ECO:0007669"/>
    <property type="project" value="TreeGrafter"/>
</dbReference>
<dbReference type="PROSITE" id="PS51098">
    <property type="entry name" value="PTS_EIIB_TYPE_1"/>
    <property type="match status" value="1"/>
</dbReference>
<keyword evidence="3" id="KW-0808">Transferase</keyword>
<evidence type="ECO:0000256" key="2">
    <source>
        <dbReference type="ARBA" id="ARBA00022597"/>
    </source>
</evidence>
<dbReference type="GO" id="GO:0016301">
    <property type="term" value="F:kinase activity"/>
    <property type="evidence" value="ECO:0007669"/>
    <property type="project" value="UniProtKB-KW"/>
</dbReference>
<dbReference type="Pfam" id="PF00367">
    <property type="entry name" value="PTS_EIIB"/>
    <property type="match status" value="1"/>
</dbReference>
<evidence type="ECO:0000256" key="4">
    <source>
        <dbReference type="ARBA" id="ARBA00022683"/>
    </source>
</evidence>
<dbReference type="InterPro" id="IPR036878">
    <property type="entry name" value="Glu_permease_IIB"/>
</dbReference>
<feature type="non-terminal residue" evidence="8">
    <location>
        <position position="1"/>
    </location>
</feature>
<protein>
    <submittedName>
        <fullName evidence="8">PTS N-acetyl-D-glucosamine transporter</fullName>
    </submittedName>
</protein>
<evidence type="ECO:0000256" key="6">
    <source>
        <dbReference type="PROSITE-ProRule" id="PRU00421"/>
    </source>
</evidence>